<dbReference type="GO" id="GO:0050480">
    <property type="term" value="F:imidazolonepropionase activity"/>
    <property type="evidence" value="ECO:0007669"/>
    <property type="project" value="UniProtKB-UniRule"/>
</dbReference>
<dbReference type="HAMAP" id="MF_00372">
    <property type="entry name" value="HutI"/>
    <property type="match status" value="1"/>
</dbReference>
<dbReference type="Gene3D" id="3.20.20.140">
    <property type="entry name" value="Metal-dependent hydrolases"/>
    <property type="match status" value="1"/>
</dbReference>
<reference evidence="9" key="1">
    <citation type="submission" date="2021-03" db="EMBL/GenBank/DDBJ databases">
        <title>Streptomyces strains.</title>
        <authorList>
            <person name="Lund M.B."/>
            <person name="Toerring T."/>
        </authorList>
    </citation>
    <scope>NUCLEOTIDE SEQUENCE</scope>
    <source>
        <strain evidence="9">JCM 4242</strain>
    </source>
</reference>
<comment type="subcellular location">
    <subcellularLocation>
        <location evidence="7">Cytoplasm</location>
    </subcellularLocation>
</comment>
<evidence type="ECO:0000313" key="9">
    <source>
        <dbReference type="EMBL" id="MBO0651731.1"/>
    </source>
</evidence>
<feature type="binding site" evidence="7">
    <location>
        <position position="163"/>
    </location>
    <ligand>
        <name>4-imidazolone-5-propanoate</name>
        <dbReference type="ChEBI" id="CHEBI:77893"/>
    </ligand>
</feature>
<feature type="binding site" evidence="7">
    <location>
        <position position="300"/>
    </location>
    <ligand>
        <name>Fe(3+)</name>
        <dbReference type="ChEBI" id="CHEBI:29034"/>
    </ligand>
</feature>
<comment type="similarity">
    <text evidence="7">Belongs to the metallo-dependent hydrolases superfamily. HutI family.</text>
</comment>
<evidence type="ECO:0000256" key="2">
    <source>
        <dbReference type="ARBA" id="ARBA00022723"/>
    </source>
</evidence>
<gene>
    <name evidence="7" type="primary">hutI</name>
    <name evidence="9" type="ORF">J1792_02620</name>
</gene>
<evidence type="ECO:0000256" key="7">
    <source>
        <dbReference type="HAMAP-Rule" id="MF_00372"/>
    </source>
</evidence>
<organism evidence="9 10">
    <name type="scientific">Streptomyces triculaminicus</name>
    <dbReference type="NCBI Taxonomy" id="2816232"/>
    <lineage>
        <taxon>Bacteria</taxon>
        <taxon>Bacillati</taxon>
        <taxon>Actinomycetota</taxon>
        <taxon>Actinomycetes</taxon>
        <taxon>Kitasatosporales</taxon>
        <taxon>Streptomycetaceae</taxon>
        <taxon>Streptomyces</taxon>
    </lineage>
</organism>
<evidence type="ECO:0000313" key="10">
    <source>
        <dbReference type="Proteomes" id="UP000664781"/>
    </source>
</evidence>
<comment type="function">
    <text evidence="7">Catalyzes the hydrolytic cleavage of the carbon-nitrogen bond in imidazolone-5-propanoate to yield N-formimidoyl-L-glutamate. It is the third step in the universal histidine degradation pathway.</text>
</comment>
<name>A0A939JK68_9ACTN</name>
<dbReference type="InterPro" id="IPR005920">
    <property type="entry name" value="HutI"/>
</dbReference>
<proteinExistence type="inferred from homology"/>
<dbReference type="Proteomes" id="UP000664781">
    <property type="component" value="Unassembled WGS sequence"/>
</dbReference>
<dbReference type="InterPro" id="IPR032466">
    <property type="entry name" value="Metal_Hydrolase"/>
</dbReference>
<keyword evidence="5 7" id="KW-0862">Zinc</keyword>
<dbReference type="SUPFAM" id="SSF51556">
    <property type="entry name" value="Metallo-dependent hydrolases"/>
    <property type="match status" value="1"/>
</dbReference>
<comment type="caution">
    <text evidence="9">The sequence shown here is derived from an EMBL/GenBank/DDBJ whole genome shotgun (WGS) entry which is preliminary data.</text>
</comment>
<feature type="binding site" evidence="7">
    <location>
        <position position="229"/>
    </location>
    <ligand>
        <name>4-imidazolone-5-propanoate</name>
        <dbReference type="ChEBI" id="CHEBI:77893"/>
    </ligand>
</feature>
<dbReference type="SUPFAM" id="SSF51338">
    <property type="entry name" value="Composite domain of metallo-dependent hydrolases"/>
    <property type="match status" value="1"/>
</dbReference>
<feature type="binding site" evidence="7">
    <location>
        <position position="69"/>
    </location>
    <ligand>
        <name>Zn(2+)</name>
        <dbReference type="ChEBI" id="CHEBI:29105"/>
    </ligand>
</feature>
<evidence type="ECO:0000256" key="1">
    <source>
        <dbReference type="ARBA" id="ARBA00012864"/>
    </source>
</evidence>
<dbReference type="RefSeq" id="WP_086568221.1">
    <property type="nucleotide sequence ID" value="NZ_JAFMOF010000001.1"/>
</dbReference>
<dbReference type="GO" id="GO:0005506">
    <property type="term" value="F:iron ion binding"/>
    <property type="evidence" value="ECO:0007669"/>
    <property type="project" value="UniProtKB-UniRule"/>
</dbReference>
<feature type="binding site" evidence="7">
    <location>
        <position position="136"/>
    </location>
    <ligand>
        <name>4-imidazolone-5-propanoate</name>
        <dbReference type="ChEBI" id="CHEBI:77893"/>
    </ligand>
</feature>
<dbReference type="PANTHER" id="PTHR42752:SF1">
    <property type="entry name" value="IMIDAZOLONEPROPIONASE-RELATED"/>
    <property type="match status" value="1"/>
</dbReference>
<feature type="binding site" evidence="7">
    <location>
        <position position="226"/>
    </location>
    <ligand>
        <name>Zn(2+)</name>
        <dbReference type="ChEBI" id="CHEBI:29105"/>
    </ligand>
</feature>
<evidence type="ECO:0000256" key="3">
    <source>
        <dbReference type="ARBA" id="ARBA00022801"/>
    </source>
</evidence>
<keyword evidence="7" id="KW-0963">Cytoplasm</keyword>
<feature type="binding site" evidence="7">
    <location>
        <position position="300"/>
    </location>
    <ligand>
        <name>Zn(2+)</name>
        <dbReference type="ChEBI" id="CHEBI:29105"/>
    </ligand>
</feature>
<dbReference type="InterPro" id="IPR006680">
    <property type="entry name" value="Amidohydro-rel"/>
</dbReference>
<keyword evidence="6 7" id="KW-0408">Iron</keyword>
<protein>
    <recommendedName>
        <fullName evidence="1 7">Imidazolonepropionase</fullName>
        <ecNumber evidence="1 7">3.5.2.7</ecNumber>
    </recommendedName>
    <alternativeName>
        <fullName evidence="7">Imidazolone-5-propionate hydrolase</fullName>
    </alternativeName>
</protein>
<dbReference type="Pfam" id="PF01979">
    <property type="entry name" value="Amidohydro_1"/>
    <property type="match status" value="1"/>
</dbReference>
<feature type="domain" description="Amidohydrolase-related" evidence="8">
    <location>
        <begin position="61"/>
        <end position="362"/>
    </location>
</feature>
<evidence type="ECO:0000256" key="4">
    <source>
        <dbReference type="ARBA" id="ARBA00022808"/>
    </source>
</evidence>
<sequence length="388" mass="40409">MSTAIINISSLVTNDPSLGEGPLGLVQDAAVVIDGDRVAWIGETSKAPATDNAVDAAGRAVVPGFVDSHSHLVFAGDRTAEFNARMSGRSYSAGGIRTTVAATRAATDAELEANLTRYLGEALRQGTTTFETKSGYGLTTHDEARALRIAAAHTDEVTYLGAHVVAPEFADDPAAYVELVTGEMLEACAPHARWVDVFCERGAFDGDQARAVLEAGMRHGLVPRVHANQLGHGPGVQLAVEVGAASADHCTHLSDADVAALADGDTVATLLPGAEFSTRAQWPDARRLLDAGVTVALSTDCNPGSSFTSSMPFCVALAVRDMGMTPDEALWAATAGGAAALRRTDVGRLTPGARADLALLDAPSHVHLAYRPGVPLVSAVWRRGVREV</sequence>
<dbReference type="PANTHER" id="PTHR42752">
    <property type="entry name" value="IMIDAZOLONEPROPIONASE"/>
    <property type="match status" value="1"/>
</dbReference>
<dbReference type="Gene3D" id="2.30.40.10">
    <property type="entry name" value="Urease, subunit C, domain 1"/>
    <property type="match status" value="1"/>
</dbReference>
<feature type="binding site" evidence="7">
    <location>
        <position position="78"/>
    </location>
    <ligand>
        <name>4-imidazolone-5-propanoate</name>
        <dbReference type="ChEBI" id="CHEBI:77893"/>
    </ligand>
</feature>
<dbReference type="GO" id="GO:0019556">
    <property type="term" value="P:L-histidine catabolic process to glutamate and formamide"/>
    <property type="evidence" value="ECO:0007669"/>
    <property type="project" value="UniProtKB-UniRule"/>
</dbReference>
<feature type="binding site" evidence="7">
    <location>
        <position position="302"/>
    </location>
    <ligand>
        <name>N-formimidoyl-L-glutamate</name>
        <dbReference type="ChEBI" id="CHEBI:58928"/>
    </ligand>
</feature>
<dbReference type="EMBL" id="JAFMOF010000001">
    <property type="protein sequence ID" value="MBO0651731.1"/>
    <property type="molecule type" value="Genomic_DNA"/>
</dbReference>
<feature type="binding site" evidence="7">
    <location>
        <position position="226"/>
    </location>
    <ligand>
        <name>Fe(3+)</name>
        <dbReference type="ChEBI" id="CHEBI:29034"/>
    </ligand>
</feature>
<evidence type="ECO:0000259" key="8">
    <source>
        <dbReference type="Pfam" id="PF01979"/>
    </source>
</evidence>
<keyword evidence="4 7" id="KW-0369">Histidine metabolism</keyword>
<dbReference type="GO" id="GO:0005737">
    <property type="term" value="C:cytoplasm"/>
    <property type="evidence" value="ECO:0007669"/>
    <property type="project" value="UniProtKB-SubCell"/>
</dbReference>
<dbReference type="InterPro" id="IPR011059">
    <property type="entry name" value="Metal-dep_hydrolase_composite"/>
</dbReference>
<evidence type="ECO:0000256" key="5">
    <source>
        <dbReference type="ARBA" id="ARBA00022833"/>
    </source>
</evidence>
<keyword evidence="10" id="KW-1185">Reference proteome</keyword>
<feature type="binding site" evidence="7">
    <location>
        <position position="304"/>
    </location>
    <ligand>
        <name>N-formimidoyl-L-glutamate</name>
        <dbReference type="ChEBI" id="CHEBI:58928"/>
    </ligand>
</feature>
<dbReference type="AlphaFoldDB" id="A0A939JK68"/>
<keyword evidence="2 7" id="KW-0479">Metal-binding</keyword>
<dbReference type="EC" id="3.5.2.7" evidence="1 7"/>
<comment type="pathway">
    <text evidence="7">Amino-acid degradation; L-histidine degradation into L-glutamate; N-formimidoyl-L-glutamate from L-histidine: step 3/3.</text>
</comment>
<dbReference type="NCBIfam" id="TIGR01224">
    <property type="entry name" value="hutI"/>
    <property type="match status" value="1"/>
</dbReference>
<feature type="binding site" evidence="7">
    <location>
        <position position="71"/>
    </location>
    <ligand>
        <name>Zn(2+)</name>
        <dbReference type="ChEBI" id="CHEBI:29105"/>
    </ligand>
</feature>
<keyword evidence="3 7" id="KW-0378">Hydrolase</keyword>
<feature type="binding site" evidence="7">
    <location>
        <position position="305"/>
    </location>
    <ligand>
        <name>4-imidazolone-5-propanoate</name>
        <dbReference type="ChEBI" id="CHEBI:77893"/>
    </ligand>
</feature>
<dbReference type="FunFam" id="3.20.20.140:FF:000007">
    <property type="entry name" value="Imidazolonepropionase"/>
    <property type="match status" value="1"/>
</dbReference>
<comment type="catalytic activity">
    <reaction evidence="7">
        <text>4-imidazolone-5-propanoate + H2O = N-formimidoyl-L-glutamate</text>
        <dbReference type="Rhea" id="RHEA:23660"/>
        <dbReference type="ChEBI" id="CHEBI:15377"/>
        <dbReference type="ChEBI" id="CHEBI:58928"/>
        <dbReference type="ChEBI" id="CHEBI:77893"/>
        <dbReference type="EC" id="3.5.2.7"/>
    </reaction>
</comment>
<feature type="binding site" evidence="7">
    <location>
        <position position="71"/>
    </location>
    <ligand>
        <name>Fe(3+)</name>
        <dbReference type="ChEBI" id="CHEBI:29034"/>
    </ligand>
</feature>
<dbReference type="GO" id="GO:0008270">
    <property type="term" value="F:zinc ion binding"/>
    <property type="evidence" value="ECO:0007669"/>
    <property type="project" value="UniProtKB-UniRule"/>
</dbReference>
<comment type="cofactor">
    <cofactor evidence="7">
        <name>Zn(2+)</name>
        <dbReference type="ChEBI" id="CHEBI:29105"/>
    </cofactor>
    <cofactor evidence="7">
        <name>Fe(3+)</name>
        <dbReference type="ChEBI" id="CHEBI:29034"/>
    </cofactor>
    <text evidence="7">Binds 1 zinc or iron ion per subunit.</text>
</comment>
<feature type="binding site" evidence="7">
    <location>
        <position position="69"/>
    </location>
    <ligand>
        <name>Fe(3+)</name>
        <dbReference type="ChEBI" id="CHEBI:29034"/>
    </ligand>
</feature>
<evidence type="ECO:0000256" key="6">
    <source>
        <dbReference type="ARBA" id="ARBA00023004"/>
    </source>
</evidence>
<accession>A0A939JK68</accession>
<feature type="binding site" evidence="7">
    <location>
        <position position="136"/>
    </location>
    <ligand>
        <name>N-formimidoyl-L-glutamate</name>
        <dbReference type="ChEBI" id="CHEBI:58928"/>
    </ligand>
</feature>